<accession>A0A5C5XHV4</accession>
<keyword evidence="3" id="KW-0548">Nucleotidyltransferase</keyword>
<dbReference type="SUPFAM" id="SSF159283">
    <property type="entry name" value="Guanosine diphospho-D-mannose pyrophosphorylase/mannose-6-phosphate isomerase linker domain"/>
    <property type="match status" value="1"/>
</dbReference>
<dbReference type="EMBL" id="SJPG01000001">
    <property type="protein sequence ID" value="TWT62776.1"/>
    <property type="molecule type" value="Genomic_DNA"/>
</dbReference>
<dbReference type="InterPro" id="IPR005835">
    <property type="entry name" value="NTP_transferase_dom"/>
</dbReference>
<reference evidence="3 4" key="1">
    <citation type="submission" date="2019-02" db="EMBL/GenBank/DDBJ databases">
        <title>Deep-cultivation of Planctomycetes and their phenomic and genomic characterization uncovers novel biology.</title>
        <authorList>
            <person name="Wiegand S."/>
            <person name="Jogler M."/>
            <person name="Boedeker C."/>
            <person name="Pinto D."/>
            <person name="Vollmers J."/>
            <person name="Rivas-Marin E."/>
            <person name="Kohn T."/>
            <person name="Peeters S.H."/>
            <person name="Heuer A."/>
            <person name="Rast P."/>
            <person name="Oberbeckmann S."/>
            <person name="Bunk B."/>
            <person name="Jeske O."/>
            <person name="Meyerdierks A."/>
            <person name="Storesund J.E."/>
            <person name="Kallscheuer N."/>
            <person name="Luecker S."/>
            <person name="Lage O.M."/>
            <person name="Pohl T."/>
            <person name="Merkel B.J."/>
            <person name="Hornburger P."/>
            <person name="Mueller R.-W."/>
            <person name="Bruemmer F."/>
            <person name="Labrenz M."/>
            <person name="Spormann A.M."/>
            <person name="Op Den Camp H."/>
            <person name="Overmann J."/>
            <person name="Amann R."/>
            <person name="Jetten M.S.M."/>
            <person name="Mascher T."/>
            <person name="Medema M.H."/>
            <person name="Devos D.P."/>
            <person name="Kaster A.-K."/>
            <person name="Ovreas L."/>
            <person name="Rohde M."/>
            <person name="Galperin M.Y."/>
            <person name="Jogler C."/>
        </authorList>
    </citation>
    <scope>NUCLEOTIDE SEQUENCE [LARGE SCALE GENOMIC DNA]</scope>
    <source>
        <strain evidence="3 4">Pan54</strain>
    </source>
</reference>
<dbReference type="Pfam" id="PF22640">
    <property type="entry name" value="ManC_GMP_beta-helix"/>
    <property type="match status" value="1"/>
</dbReference>
<dbReference type="Proteomes" id="UP000316095">
    <property type="component" value="Unassembled WGS sequence"/>
</dbReference>
<sequence>MIQMTVDRCEGLVELESTWVVTNQAQAAATAGQLPEIPAENILIEPVARNTAPCIGLAAMHLLAKDPEAVMLLMPADHVIEPQEEFHRSVRVAESIIANDEERLALFGVVPEFPSTGFGYIERGARLDEESAANVYEVSSFREKPDYETAQSYMQQGTFFWNCGIFVWKAQTILDLLAIHQPRIAEPLDEIRVSLGSEHYKSTLAKWFPDCSSISIDYAVLEKSENIAVVEASFNWDDVGSWQAMHRLIGTDDNGNTILGAHVGFDTKDCIIRSNETHLVTTIGLKNCIIVHTPDATFVADKSDENAIKELIEMMKEQGLERYL</sequence>
<dbReference type="InterPro" id="IPR051161">
    <property type="entry name" value="Mannose-6P_isomerase_type2"/>
</dbReference>
<protein>
    <submittedName>
        <fullName evidence="3">Mannose-1-phosphate guanylyltransferase</fullName>
        <ecNumber evidence="3">2.7.7.13</ecNumber>
    </submittedName>
</protein>
<dbReference type="InterPro" id="IPR049577">
    <property type="entry name" value="GMPP_N"/>
</dbReference>
<dbReference type="GO" id="GO:0009298">
    <property type="term" value="P:GDP-mannose biosynthetic process"/>
    <property type="evidence" value="ECO:0007669"/>
    <property type="project" value="TreeGrafter"/>
</dbReference>
<keyword evidence="3" id="KW-0808">Transferase</keyword>
<dbReference type="SUPFAM" id="SSF53448">
    <property type="entry name" value="Nucleotide-diphospho-sugar transferases"/>
    <property type="match status" value="1"/>
</dbReference>
<dbReference type="GO" id="GO:0004475">
    <property type="term" value="F:mannose-1-phosphate guanylyltransferase (GTP) activity"/>
    <property type="evidence" value="ECO:0007669"/>
    <property type="project" value="UniProtKB-EC"/>
</dbReference>
<name>A0A5C5XHV4_9PLAN</name>
<dbReference type="CDD" id="cd02509">
    <property type="entry name" value="GDP-M1P_Guanylyltransferase"/>
    <property type="match status" value="1"/>
</dbReference>
<dbReference type="PANTHER" id="PTHR46390:SF1">
    <property type="entry name" value="MANNOSE-1-PHOSPHATE GUANYLYLTRANSFERASE"/>
    <property type="match status" value="1"/>
</dbReference>
<proteinExistence type="predicted"/>
<dbReference type="EC" id="2.7.7.13" evidence="3"/>
<gene>
    <name evidence="3" type="primary">manC</name>
    <name evidence="3" type="ORF">Pan54_35210</name>
</gene>
<comment type="caution">
    <text evidence="3">The sequence shown here is derived from an EMBL/GenBank/DDBJ whole genome shotgun (WGS) entry which is preliminary data.</text>
</comment>
<evidence type="ECO:0000259" key="2">
    <source>
        <dbReference type="Pfam" id="PF22640"/>
    </source>
</evidence>
<dbReference type="AlphaFoldDB" id="A0A5C5XHV4"/>
<dbReference type="InterPro" id="IPR054566">
    <property type="entry name" value="ManC/GMP-like_b-helix"/>
</dbReference>
<feature type="domain" description="Nucleotidyl transferase" evidence="1">
    <location>
        <begin position="1"/>
        <end position="247"/>
    </location>
</feature>
<feature type="domain" description="MannoseP isomerase/GMP-like beta-helix" evidence="2">
    <location>
        <begin position="260"/>
        <end position="313"/>
    </location>
</feature>
<dbReference type="PANTHER" id="PTHR46390">
    <property type="entry name" value="MANNOSE-1-PHOSPHATE GUANYLYLTRANSFERASE"/>
    <property type="match status" value="1"/>
</dbReference>
<organism evidence="3 4">
    <name type="scientific">Rubinisphaera italica</name>
    <dbReference type="NCBI Taxonomy" id="2527969"/>
    <lineage>
        <taxon>Bacteria</taxon>
        <taxon>Pseudomonadati</taxon>
        <taxon>Planctomycetota</taxon>
        <taxon>Planctomycetia</taxon>
        <taxon>Planctomycetales</taxon>
        <taxon>Planctomycetaceae</taxon>
        <taxon>Rubinisphaera</taxon>
    </lineage>
</organism>
<evidence type="ECO:0000313" key="4">
    <source>
        <dbReference type="Proteomes" id="UP000316095"/>
    </source>
</evidence>
<dbReference type="Gene3D" id="3.90.550.10">
    <property type="entry name" value="Spore Coat Polysaccharide Biosynthesis Protein SpsA, Chain A"/>
    <property type="match status" value="1"/>
</dbReference>
<evidence type="ECO:0000259" key="1">
    <source>
        <dbReference type="Pfam" id="PF00483"/>
    </source>
</evidence>
<dbReference type="Pfam" id="PF00483">
    <property type="entry name" value="NTP_transferase"/>
    <property type="match status" value="1"/>
</dbReference>
<evidence type="ECO:0000313" key="3">
    <source>
        <dbReference type="EMBL" id="TWT62776.1"/>
    </source>
</evidence>
<keyword evidence="4" id="KW-1185">Reference proteome</keyword>
<dbReference type="InterPro" id="IPR029044">
    <property type="entry name" value="Nucleotide-diphossugar_trans"/>
</dbReference>